<reference evidence="4 5" key="1">
    <citation type="submission" date="2016-08" db="EMBL/GenBank/DDBJ databases">
        <title>Draft genome of Amylibacter sp. strain 4G11.</title>
        <authorList>
            <person name="Wong S.-K."/>
            <person name="Hamasaki K."/>
            <person name="Yoshizawa S."/>
        </authorList>
    </citation>
    <scope>NUCLEOTIDE SEQUENCE [LARGE SCALE GENOMIC DNA]</scope>
    <source>
        <strain evidence="4 5">4G11</strain>
    </source>
</reference>
<keyword evidence="1 2" id="KW-0732">Signal</keyword>
<dbReference type="Gene3D" id="3.40.190.10">
    <property type="entry name" value="Periplasmic binding protein-like II"/>
    <property type="match status" value="2"/>
</dbReference>
<dbReference type="AlphaFoldDB" id="A0A2G5K1R1"/>
<evidence type="ECO:0000256" key="1">
    <source>
        <dbReference type="ARBA" id="ARBA00022729"/>
    </source>
</evidence>
<dbReference type="PANTHER" id="PTHR30570">
    <property type="entry name" value="PERIPLASMIC PHOSPHATE BINDING COMPONENT OF PHOSPHATE ABC TRANSPORTER"/>
    <property type="match status" value="1"/>
</dbReference>
<feature type="domain" description="PBP" evidence="3">
    <location>
        <begin position="23"/>
        <end position="305"/>
    </location>
</feature>
<sequence>MFTKTLSISAVALATAVAAPAFADRDQIKIVGSSTVFPFSTTVAERFGKNTEFKTPVVESTGSGGGLKLFCAGVGEEHPDITNASRRIKASEVELCASNGITDIVEAQIGYDGIVFANSKESDQFEVSLKDIFLALAKDVPTADGGTEPNPYTTWNQINAQLPAVKIEVLGPPPTSGTRDAFLELAMEGGCDQFESIKAMSKDDHKAICHTIREDGAFVEAGENDNLIVQKLQANPAAFGIFGFSFLEQNSDSVQGSKIDGVAPTFEAIATGDYPVSRSLFFYVKKAHVGTVPGISEFLAEFTSEDAWGEDGYLADKGLIPMQDEERKEWKASITGLNNLSM</sequence>
<feature type="signal peptide" evidence="2">
    <location>
        <begin position="1"/>
        <end position="23"/>
    </location>
</feature>
<dbReference type="SUPFAM" id="SSF53850">
    <property type="entry name" value="Periplasmic binding protein-like II"/>
    <property type="match status" value="1"/>
</dbReference>
<organism evidence="4 5">
    <name type="scientific">Paramylibacter kogurei</name>
    <dbReference type="NCBI Taxonomy" id="1889778"/>
    <lineage>
        <taxon>Bacteria</taxon>
        <taxon>Pseudomonadati</taxon>
        <taxon>Pseudomonadota</taxon>
        <taxon>Alphaproteobacteria</taxon>
        <taxon>Rhodobacterales</taxon>
        <taxon>Paracoccaceae</taxon>
        <taxon>Paramylibacter</taxon>
    </lineage>
</organism>
<feature type="chain" id="PRO_5013794558" evidence="2">
    <location>
        <begin position="24"/>
        <end position="342"/>
    </location>
</feature>
<evidence type="ECO:0000256" key="2">
    <source>
        <dbReference type="SAM" id="SignalP"/>
    </source>
</evidence>
<evidence type="ECO:0000313" key="4">
    <source>
        <dbReference type="EMBL" id="PIB23476.1"/>
    </source>
</evidence>
<name>A0A2G5K1R1_9RHOB</name>
<evidence type="ECO:0000313" key="5">
    <source>
        <dbReference type="Proteomes" id="UP000231516"/>
    </source>
</evidence>
<dbReference type="Proteomes" id="UP000231516">
    <property type="component" value="Unassembled WGS sequence"/>
</dbReference>
<gene>
    <name evidence="4" type="ORF">BFP76_07985</name>
</gene>
<dbReference type="EMBL" id="MDGM01000013">
    <property type="protein sequence ID" value="PIB23476.1"/>
    <property type="molecule type" value="Genomic_DNA"/>
</dbReference>
<accession>A0A2G5K1R1</accession>
<keyword evidence="5" id="KW-1185">Reference proteome</keyword>
<evidence type="ECO:0000259" key="3">
    <source>
        <dbReference type="Pfam" id="PF12849"/>
    </source>
</evidence>
<protein>
    <submittedName>
        <fullName evidence="4">Phosphate ABC transporter substrate-binding protein</fullName>
    </submittedName>
</protein>
<dbReference type="Pfam" id="PF12849">
    <property type="entry name" value="PBP_like_2"/>
    <property type="match status" value="1"/>
</dbReference>
<dbReference type="OrthoDB" id="9790048at2"/>
<dbReference type="RefSeq" id="WP_099594236.1">
    <property type="nucleotide sequence ID" value="NZ_MDGM01000013.1"/>
</dbReference>
<comment type="caution">
    <text evidence="4">The sequence shown here is derived from an EMBL/GenBank/DDBJ whole genome shotgun (WGS) entry which is preliminary data.</text>
</comment>
<dbReference type="CDD" id="cd13654">
    <property type="entry name" value="PBP2_phosphate_like_2"/>
    <property type="match status" value="1"/>
</dbReference>
<dbReference type="PANTHER" id="PTHR30570:SF1">
    <property type="entry name" value="PHOSPHATE-BINDING PROTEIN PSTS"/>
    <property type="match status" value="1"/>
</dbReference>
<proteinExistence type="predicted"/>
<dbReference type="InterPro" id="IPR050811">
    <property type="entry name" value="Phosphate_ABC_transporter"/>
</dbReference>
<dbReference type="InterPro" id="IPR024370">
    <property type="entry name" value="PBP_domain"/>
</dbReference>